<dbReference type="OrthoDB" id="2913041at2759"/>
<reference evidence="2 3" key="1">
    <citation type="submission" date="2014-04" db="EMBL/GenBank/DDBJ databases">
        <title>Evolutionary Origins and Diversification of the Mycorrhizal Mutualists.</title>
        <authorList>
            <consortium name="DOE Joint Genome Institute"/>
            <consortium name="Mycorrhizal Genomics Consortium"/>
            <person name="Kohler A."/>
            <person name="Kuo A."/>
            <person name="Nagy L.G."/>
            <person name="Floudas D."/>
            <person name="Copeland A."/>
            <person name="Barry K.W."/>
            <person name="Cichocki N."/>
            <person name="Veneault-Fourrey C."/>
            <person name="LaButti K."/>
            <person name="Lindquist E.A."/>
            <person name="Lipzen A."/>
            <person name="Lundell T."/>
            <person name="Morin E."/>
            <person name="Murat C."/>
            <person name="Riley R."/>
            <person name="Ohm R."/>
            <person name="Sun H."/>
            <person name="Tunlid A."/>
            <person name="Henrissat B."/>
            <person name="Grigoriev I.V."/>
            <person name="Hibbett D.S."/>
            <person name="Martin F."/>
        </authorList>
    </citation>
    <scope>NUCLEOTIDE SEQUENCE [LARGE SCALE GENOMIC DNA]</scope>
    <source>
        <strain evidence="2 3">FD-317 M1</strain>
    </source>
</reference>
<proteinExistence type="predicted"/>
<feature type="region of interest" description="Disordered" evidence="1">
    <location>
        <begin position="68"/>
        <end position="119"/>
    </location>
</feature>
<dbReference type="EMBL" id="KN834763">
    <property type="protein sequence ID" value="KIK63726.1"/>
    <property type="molecule type" value="Genomic_DNA"/>
</dbReference>
<name>A0A0D0C6F5_9AGAR</name>
<evidence type="ECO:0000313" key="2">
    <source>
        <dbReference type="EMBL" id="KIK63726.1"/>
    </source>
</evidence>
<dbReference type="Proteomes" id="UP000053593">
    <property type="component" value="Unassembled WGS sequence"/>
</dbReference>
<dbReference type="HOGENOM" id="CLU_801812_0_0_1"/>
<keyword evidence="3" id="KW-1185">Reference proteome</keyword>
<evidence type="ECO:0000256" key="1">
    <source>
        <dbReference type="SAM" id="MobiDB-lite"/>
    </source>
</evidence>
<accession>A0A0D0C6F5</accession>
<gene>
    <name evidence="2" type="ORF">GYMLUDRAFT_57391</name>
</gene>
<feature type="compositionally biased region" description="Low complexity" evidence="1">
    <location>
        <begin position="1"/>
        <end position="22"/>
    </location>
</feature>
<feature type="region of interest" description="Disordered" evidence="1">
    <location>
        <begin position="1"/>
        <end position="37"/>
    </location>
</feature>
<dbReference type="AlphaFoldDB" id="A0A0D0C6F5"/>
<sequence length="346" mass="39076">MNYSSPSSSSFPLSPTSTTPSSVFPPTPTTKRSSTLVNIARRSSAKRITEALNTARMAVVGNSSRVSPVVPIENRPASQPPPSPKQGYFGPLSRLREHLPYGKNSSRRPSSPQWRKHTSYLPKTHESWRPKKNECRCLQYVLPGIFLAFEDDTLAFNAPACLPLSREEELRTHEDERFTHIVKLTSCREPGIHLGSDPHNIEVLTLGIPQRSHEGFDERMRLLSESDFDKLTPDKARQLCEEFAALQEPDKGVTVLTSKQLIAAREFMYATKHDLRQRQGPRILITAPRDHSTDIISVLTLYLAYVTHNSAAVILHQINNHEYFLGIWKNTISEEGLDLIQYLIDL</sequence>
<evidence type="ECO:0000313" key="3">
    <source>
        <dbReference type="Proteomes" id="UP000053593"/>
    </source>
</evidence>
<feature type="compositionally biased region" description="Polar residues" evidence="1">
    <location>
        <begin position="103"/>
        <end position="113"/>
    </location>
</feature>
<protein>
    <submittedName>
        <fullName evidence="2">Unplaced genomic scaffold GYMLUscaffold_15, whole genome shotgun sequence</fullName>
    </submittedName>
</protein>
<organism evidence="2 3">
    <name type="scientific">Collybiopsis luxurians FD-317 M1</name>
    <dbReference type="NCBI Taxonomy" id="944289"/>
    <lineage>
        <taxon>Eukaryota</taxon>
        <taxon>Fungi</taxon>
        <taxon>Dikarya</taxon>
        <taxon>Basidiomycota</taxon>
        <taxon>Agaricomycotina</taxon>
        <taxon>Agaricomycetes</taxon>
        <taxon>Agaricomycetidae</taxon>
        <taxon>Agaricales</taxon>
        <taxon>Marasmiineae</taxon>
        <taxon>Omphalotaceae</taxon>
        <taxon>Collybiopsis</taxon>
        <taxon>Collybiopsis luxurians</taxon>
    </lineage>
</organism>